<feature type="transmembrane region" description="Helical" evidence="6">
    <location>
        <begin position="67"/>
        <end position="92"/>
    </location>
</feature>
<protein>
    <submittedName>
        <fullName evidence="9">CKLF-like MARVEL transmembrane domain-containing protein 4</fullName>
    </submittedName>
</protein>
<dbReference type="PROSITE" id="PS51225">
    <property type="entry name" value="MARVEL"/>
    <property type="match status" value="1"/>
</dbReference>
<accession>A0A8B7P2D0</accession>
<evidence type="ECO:0000259" key="7">
    <source>
        <dbReference type="PROSITE" id="PS51225"/>
    </source>
</evidence>
<dbReference type="RefSeq" id="XP_018020183.1">
    <property type="nucleotide sequence ID" value="XM_018164694.2"/>
</dbReference>
<evidence type="ECO:0000313" key="9">
    <source>
        <dbReference type="RefSeq" id="XP_018020183.1"/>
    </source>
</evidence>
<evidence type="ECO:0000256" key="5">
    <source>
        <dbReference type="PROSITE-ProRule" id="PRU00581"/>
    </source>
</evidence>
<dbReference type="GO" id="GO:0016020">
    <property type="term" value="C:membrane"/>
    <property type="evidence" value="ECO:0007669"/>
    <property type="project" value="UniProtKB-SubCell"/>
</dbReference>
<evidence type="ECO:0000256" key="6">
    <source>
        <dbReference type="SAM" id="Phobius"/>
    </source>
</evidence>
<keyword evidence="4 5" id="KW-0472">Membrane</keyword>
<dbReference type="OrthoDB" id="10028364at2759"/>
<evidence type="ECO:0000256" key="3">
    <source>
        <dbReference type="ARBA" id="ARBA00022989"/>
    </source>
</evidence>
<evidence type="ECO:0000256" key="1">
    <source>
        <dbReference type="ARBA" id="ARBA00004141"/>
    </source>
</evidence>
<evidence type="ECO:0000313" key="8">
    <source>
        <dbReference type="Proteomes" id="UP000694843"/>
    </source>
</evidence>
<gene>
    <name evidence="9" type="primary">LOC108676594</name>
</gene>
<keyword evidence="2 5" id="KW-0812">Transmembrane</keyword>
<dbReference type="Proteomes" id="UP000694843">
    <property type="component" value="Unplaced"/>
</dbReference>
<proteinExistence type="predicted"/>
<dbReference type="Pfam" id="PF01284">
    <property type="entry name" value="MARVEL"/>
    <property type="match status" value="1"/>
</dbReference>
<dbReference type="PANTHER" id="PTHR22776:SF49">
    <property type="entry name" value="MARVEL DOMAIN-CONTAINING PROTEIN"/>
    <property type="match status" value="1"/>
</dbReference>
<feature type="domain" description="MARVEL" evidence="7">
    <location>
        <begin position="31"/>
        <end position="159"/>
    </location>
</feature>
<dbReference type="KEGG" id="hazt:108676594"/>
<keyword evidence="8" id="KW-1185">Reference proteome</keyword>
<feature type="transmembrane region" description="Helical" evidence="6">
    <location>
        <begin position="132"/>
        <end position="155"/>
    </location>
</feature>
<name>A0A8B7P2D0_HYAAZ</name>
<dbReference type="InterPro" id="IPR008253">
    <property type="entry name" value="Marvel"/>
</dbReference>
<comment type="subcellular location">
    <subcellularLocation>
        <location evidence="1">Membrane</location>
        <topology evidence="1">Multi-pass membrane protein</topology>
    </subcellularLocation>
</comment>
<dbReference type="PANTHER" id="PTHR22776">
    <property type="entry name" value="MARVEL-CONTAINING POTENTIAL LIPID RAFT-ASSOCIATED PROTEIN"/>
    <property type="match status" value="1"/>
</dbReference>
<keyword evidence="3 6" id="KW-1133">Transmembrane helix</keyword>
<reference evidence="9" key="1">
    <citation type="submission" date="2025-08" db="UniProtKB">
        <authorList>
            <consortium name="RefSeq"/>
        </authorList>
    </citation>
    <scope>IDENTIFICATION</scope>
    <source>
        <tissue evidence="9">Whole organism</tissue>
    </source>
</reference>
<evidence type="ECO:0000256" key="2">
    <source>
        <dbReference type="ARBA" id="ARBA00022692"/>
    </source>
</evidence>
<dbReference type="AlphaFoldDB" id="A0A8B7P2D0"/>
<dbReference type="GeneID" id="108676594"/>
<dbReference type="InterPro" id="IPR050578">
    <property type="entry name" value="MARVEL-CKLF_proteins"/>
</dbReference>
<sequence>MSGATFPNSHTTAVAPPASAPERRIYVNTGYLRSLHGLLKIAHMVLSIILFICAMMSRFVYHARSNYLAFVAMTGFWSSAILLFLYVINVVTYLTIVPWVRVELFYTALMAFFAFVAGCVAADGAANGFDAPYGAAAFFGFALMLVYAANAFILFRLMRDGVRLVTTETTTVTTTVPK</sequence>
<dbReference type="OMA" id="FICAMMS"/>
<evidence type="ECO:0000256" key="4">
    <source>
        <dbReference type="ARBA" id="ARBA00023136"/>
    </source>
</evidence>
<feature type="transmembrane region" description="Helical" evidence="6">
    <location>
        <begin position="104"/>
        <end position="126"/>
    </location>
</feature>
<organism evidence="8 9">
    <name type="scientific">Hyalella azteca</name>
    <name type="common">Amphipod</name>
    <dbReference type="NCBI Taxonomy" id="294128"/>
    <lineage>
        <taxon>Eukaryota</taxon>
        <taxon>Metazoa</taxon>
        <taxon>Ecdysozoa</taxon>
        <taxon>Arthropoda</taxon>
        <taxon>Crustacea</taxon>
        <taxon>Multicrustacea</taxon>
        <taxon>Malacostraca</taxon>
        <taxon>Eumalacostraca</taxon>
        <taxon>Peracarida</taxon>
        <taxon>Amphipoda</taxon>
        <taxon>Senticaudata</taxon>
        <taxon>Talitrida</taxon>
        <taxon>Talitroidea</taxon>
        <taxon>Hyalellidae</taxon>
        <taxon>Hyalella</taxon>
    </lineage>
</organism>
<feature type="transmembrane region" description="Helical" evidence="6">
    <location>
        <begin position="41"/>
        <end position="61"/>
    </location>
</feature>